<keyword evidence="3" id="KW-1185">Reference proteome</keyword>
<dbReference type="EMBL" id="BAAAQM010000022">
    <property type="protein sequence ID" value="GAA1976047.1"/>
    <property type="molecule type" value="Genomic_DNA"/>
</dbReference>
<name>A0ABN2RW96_9ACTN</name>
<dbReference type="Gene3D" id="1.20.120.450">
    <property type="entry name" value="dinb family like domain"/>
    <property type="match status" value="1"/>
</dbReference>
<feature type="domain" description="DinB-like" evidence="1">
    <location>
        <begin position="19"/>
        <end position="172"/>
    </location>
</feature>
<reference evidence="2 3" key="1">
    <citation type="journal article" date="2019" name="Int. J. Syst. Evol. Microbiol.">
        <title>The Global Catalogue of Microorganisms (GCM) 10K type strain sequencing project: providing services to taxonomists for standard genome sequencing and annotation.</title>
        <authorList>
            <consortium name="The Broad Institute Genomics Platform"/>
            <consortium name="The Broad Institute Genome Sequencing Center for Infectious Disease"/>
            <person name="Wu L."/>
            <person name="Ma J."/>
        </authorList>
    </citation>
    <scope>NUCLEOTIDE SEQUENCE [LARGE SCALE GENOMIC DNA]</scope>
    <source>
        <strain evidence="2 3">JCM 16013</strain>
    </source>
</reference>
<protein>
    <submittedName>
        <fullName evidence="2">DinB family protein</fullName>
    </submittedName>
</protein>
<evidence type="ECO:0000313" key="2">
    <source>
        <dbReference type="EMBL" id="GAA1976047.1"/>
    </source>
</evidence>
<dbReference type="SUPFAM" id="SSF109854">
    <property type="entry name" value="DinB/YfiT-like putative metalloenzymes"/>
    <property type="match status" value="1"/>
</dbReference>
<organism evidence="2 3">
    <name type="scientific">Catenulispora subtropica</name>
    <dbReference type="NCBI Taxonomy" id="450798"/>
    <lineage>
        <taxon>Bacteria</taxon>
        <taxon>Bacillati</taxon>
        <taxon>Actinomycetota</taxon>
        <taxon>Actinomycetes</taxon>
        <taxon>Catenulisporales</taxon>
        <taxon>Catenulisporaceae</taxon>
        <taxon>Catenulispora</taxon>
    </lineage>
</organism>
<dbReference type="InterPro" id="IPR024775">
    <property type="entry name" value="DinB-like"/>
</dbReference>
<dbReference type="Proteomes" id="UP001499854">
    <property type="component" value="Unassembled WGS sequence"/>
</dbReference>
<dbReference type="Pfam" id="PF12867">
    <property type="entry name" value="DinB_2"/>
    <property type="match status" value="1"/>
</dbReference>
<evidence type="ECO:0000259" key="1">
    <source>
        <dbReference type="Pfam" id="PF12867"/>
    </source>
</evidence>
<sequence length="184" mass="20482">MAEATVSDPVTRDVLATIEDVRFRLIKRLEGLTDAEYRWEPVDDCITIEPGDDGVFRVATLFPESTPEVPAPVTTIAWRIWHIGALCLRGYVIYFFEDVPDLGDRHVWPGTAEEGIQALAEDWERFVSRIAALGDDRLLAPMGLGPDEVSGQTYLKLALHALDEVAHHGGEIGLLRDLYLREGA</sequence>
<gene>
    <name evidence="2" type="ORF">GCM10009838_40360</name>
</gene>
<accession>A0ABN2RW96</accession>
<dbReference type="RefSeq" id="WP_344658608.1">
    <property type="nucleotide sequence ID" value="NZ_BAAAQM010000022.1"/>
</dbReference>
<comment type="caution">
    <text evidence="2">The sequence shown here is derived from an EMBL/GenBank/DDBJ whole genome shotgun (WGS) entry which is preliminary data.</text>
</comment>
<dbReference type="InterPro" id="IPR034660">
    <property type="entry name" value="DinB/YfiT-like"/>
</dbReference>
<evidence type="ECO:0000313" key="3">
    <source>
        <dbReference type="Proteomes" id="UP001499854"/>
    </source>
</evidence>
<proteinExistence type="predicted"/>